<dbReference type="OrthoDB" id="411372at2759"/>
<keyword evidence="3 4" id="KW-0862">Zinc</keyword>
<evidence type="ECO:0000256" key="2">
    <source>
        <dbReference type="ARBA" id="ARBA00022771"/>
    </source>
</evidence>
<dbReference type="Proteomes" id="UP000270094">
    <property type="component" value="Unassembled WGS sequence"/>
</dbReference>
<dbReference type="InterPro" id="IPR000571">
    <property type="entry name" value="Znf_CCCH"/>
</dbReference>
<keyword evidence="7" id="KW-1185">Reference proteome</keyword>
<evidence type="ECO:0000313" key="6">
    <source>
        <dbReference type="EMBL" id="VDM67882.1"/>
    </source>
</evidence>
<organism evidence="6 7">
    <name type="scientific">Strongylus vulgaris</name>
    <name type="common">Blood worm</name>
    <dbReference type="NCBI Taxonomy" id="40348"/>
    <lineage>
        <taxon>Eukaryota</taxon>
        <taxon>Metazoa</taxon>
        <taxon>Ecdysozoa</taxon>
        <taxon>Nematoda</taxon>
        <taxon>Chromadorea</taxon>
        <taxon>Rhabditida</taxon>
        <taxon>Rhabditina</taxon>
        <taxon>Rhabditomorpha</taxon>
        <taxon>Strongyloidea</taxon>
        <taxon>Strongylidae</taxon>
        <taxon>Strongylus</taxon>
    </lineage>
</organism>
<dbReference type="EMBL" id="UYYB01006850">
    <property type="protein sequence ID" value="VDM67882.1"/>
    <property type="molecule type" value="Genomic_DNA"/>
</dbReference>
<reference evidence="6 7" key="1">
    <citation type="submission" date="2018-11" db="EMBL/GenBank/DDBJ databases">
        <authorList>
            <consortium name="Pathogen Informatics"/>
        </authorList>
    </citation>
    <scope>NUCLEOTIDE SEQUENCE [LARGE SCALE GENOMIC DNA]</scope>
</reference>
<dbReference type="InterPro" id="IPR036855">
    <property type="entry name" value="Znf_CCCH_sf"/>
</dbReference>
<keyword evidence="2 4" id="KW-0863">Zinc-finger</keyword>
<evidence type="ECO:0000256" key="1">
    <source>
        <dbReference type="ARBA" id="ARBA00022723"/>
    </source>
</evidence>
<evidence type="ECO:0000256" key="4">
    <source>
        <dbReference type="PROSITE-ProRule" id="PRU00723"/>
    </source>
</evidence>
<gene>
    <name evidence="6" type="ORF">SVUK_LOCUS2880</name>
</gene>
<evidence type="ECO:0000256" key="3">
    <source>
        <dbReference type="ARBA" id="ARBA00022833"/>
    </source>
</evidence>
<feature type="domain" description="C3H1-type" evidence="5">
    <location>
        <begin position="35"/>
        <end position="63"/>
    </location>
</feature>
<accession>A0A3P7KK28</accession>
<proteinExistence type="predicted"/>
<evidence type="ECO:0000313" key="7">
    <source>
        <dbReference type="Proteomes" id="UP000270094"/>
    </source>
</evidence>
<dbReference type="PROSITE" id="PS50103">
    <property type="entry name" value="ZF_C3H1"/>
    <property type="match status" value="1"/>
</dbReference>
<dbReference type="GO" id="GO:0008270">
    <property type="term" value="F:zinc ion binding"/>
    <property type="evidence" value="ECO:0007669"/>
    <property type="project" value="UniProtKB-KW"/>
</dbReference>
<name>A0A3P7KK28_STRVU</name>
<protein>
    <recommendedName>
        <fullName evidence="5">C3H1-type domain-containing protein</fullName>
    </recommendedName>
</protein>
<keyword evidence="1 4" id="KW-0479">Metal-binding</keyword>
<dbReference type="Gene3D" id="4.10.1000.10">
    <property type="entry name" value="Zinc finger, CCCH-type"/>
    <property type="match status" value="1"/>
</dbReference>
<evidence type="ECO:0000259" key="5">
    <source>
        <dbReference type="PROSITE" id="PS50103"/>
    </source>
</evidence>
<sequence>MTSPKIPDNFSPSAYSGTPAEVAVHSATVLKRTQGKRPRPCRYFNTPKGCKLGDTCPFRHTKKRTANKPEHNKFAFKYLLNFTFEEENQGSADVSFKSCDVSAAPKSAPTNVPSARFVPIRIFVKKEQIGEQTQLDAKNHDIRFFKRRFPKCVYNQSDTIVFSYQISDPDWVFDVRSIKFSISFKAGHPIEMPSVEVPSENEALPETLIIHIETGCNEALKARAIWIFLKAMYAKFESKNAFEPIGKMFVRWLDRNILNLFIAGLKKAKLVREAEAAGIRLVVPNLTMGQPSEESEVVQSIIAPSEISDGVSSELDLARLQVAEEVLSGQFECETQKRTQALPLQSTPQIEVALIWRDVR</sequence>
<dbReference type="SUPFAM" id="SSF90229">
    <property type="entry name" value="CCCH zinc finger"/>
    <property type="match status" value="1"/>
</dbReference>
<feature type="zinc finger region" description="C3H1-type" evidence="4">
    <location>
        <begin position="35"/>
        <end position="63"/>
    </location>
</feature>
<dbReference type="AlphaFoldDB" id="A0A3P7KK28"/>